<keyword evidence="1" id="KW-0812">Transmembrane</keyword>
<name>A0A1L9REL6_ASPWE</name>
<dbReference type="STRING" id="1073089.A0A1L9REL6"/>
<dbReference type="EMBL" id="KV878214">
    <property type="protein sequence ID" value="OJJ33355.1"/>
    <property type="molecule type" value="Genomic_DNA"/>
</dbReference>
<dbReference type="GeneID" id="63749257"/>
<proteinExistence type="predicted"/>
<sequence length="105" mass="11608">MWVIYLDYRGGLFLGVPLFFVGFRVSKQNQAVQSQVLIVAVAVGIQDHLPGTPEDSVWVRDYELFGNPSFASAMSAICTIIFAYSGITAFFSIVAEMRDPHKNSS</sequence>
<accession>A0A1L9REL6</accession>
<dbReference type="Proteomes" id="UP000184383">
    <property type="component" value="Unassembled WGS sequence"/>
</dbReference>
<evidence type="ECO:0008006" key="4">
    <source>
        <dbReference type="Google" id="ProtNLM"/>
    </source>
</evidence>
<evidence type="ECO:0000313" key="2">
    <source>
        <dbReference type="EMBL" id="OJJ33355.1"/>
    </source>
</evidence>
<keyword evidence="3" id="KW-1185">Reference proteome</keyword>
<feature type="transmembrane region" description="Helical" evidence="1">
    <location>
        <begin position="69"/>
        <end position="95"/>
    </location>
</feature>
<gene>
    <name evidence="2" type="ORF">ASPWEDRAFT_30439</name>
</gene>
<evidence type="ECO:0000313" key="3">
    <source>
        <dbReference type="Proteomes" id="UP000184383"/>
    </source>
</evidence>
<keyword evidence="1" id="KW-0472">Membrane</keyword>
<reference evidence="3" key="1">
    <citation type="journal article" date="2017" name="Genome Biol.">
        <title>Comparative genomics reveals high biological diversity and specific adaptations in the industrially and medically important fungal genus Aspergillus.</title>
        <authorList>
            <person name="de Vries R.P."/>
            <person name="Riley R."/>
            <person name="Wiebenga A."/>
            <person name="Aguilar-Osorio G."/>
            <person name="Amillis S."/>
            <person name="Uchima C.A."/>
            <person name="Anderluh G."/>
            <person name="Asadollahi M."/>
            <person name="Askin M."/>
            <person name="Barry K."/>
            <person name="Battaglia E."/>
            <person name="Bayram O."/>
            <person name="Benocci T."/>
            <person name="Braus-Stromeyer S.A."/>
            <person name="Caldana C."/>
            <person name="Canovas D."/>
            <person name="Cerqueira G.C."/>
            <person name="Chen F."/>
            <person name="Chen W."/>
            <person name="Choi C."/>
            <person name="Clum A."/>
            <person name="Dos Santos R.A."/>
            <person name="Damasio A.R."/>
            <person name="Diallinas G."/>
            <person name="Emri T."/>
            <person name="Fekete E."/>
            <person name="Flipphi M."/>
            <person name="Freyberg S."/>
            <person name="Gallo A."/>
            <person name="Gournas C."/>
            <person name="Habgood R."/>
            <person name="Hainaut M."/>
            <person name="Harispe M.L."/>
            <person name="Henrissat B."/>
            <person name="Hilden K.S."/>
            <person name="Hope R."/>
            <person name="Hossain A."/>
            <person name="Karabika E."/>
            <person name="Karaffa L."/>
            <person name="Karanyi Z."/>
            <person name="Krasevec N."/>
            <person name="Kuo A."/>
            <person name="Kusch H."/>
            <person name="LaButti K."/>
            <person name="Lagendijk E.L."/>
            <person name="Lapidus A."/>
            <person name="Levasseur A."/>
            <person name="Lindquist E."/>
            <person name="Lipzen A."/>
            <person name="Logrieco A.F."/>
            <person name="MacCabe A."/>
            <person name="Maekelae M.R."/>
            <person name="Malavazi I."/>
            <person name="Melin P."/>
            <person name="Meyer V."/>
            <person name="Mielnichuk N."/>
            <person name="Miskei M."/>
            <person name="Molnar A.P."/>
            <person name="Mule G."/>
            <person name="Ngan C.Y."/>
            <person name="Orejas M."/>
            <person name="Orosz E."/>
            <person name="Ouedraogo J.P."/>
            <person name="Overkamp K.M."/>
            <person name="Park H.-S."/>
            <person name="Perrone G."/>
            <person name="Piumi F."/>
            <person name="Punt P.J."/>
            <person name="Ram A.F."/>
            <person name="Ramon A."/>
            <person name="Rauscher S."/>
            <person name="Record E."/>
            <person name="Riano-Pachon D.M."/>
            <person name="Robert V."/>
            <person name="Roehrig J."/>
            <person name="Ruller R."/>
            <person name="Salamov A."/>
            <person name="Salih N.S."/>
            <person name="Samson R.A."/>
            <person name="Sandor E."/>
            <person name="Sanguinetti M."/>
            <person name="Schuetze T."/>
            <person name="Sepcic K."/>
            <person name="Shelest E."/>
            <person name="Sherlock G."/>
            <person name="Sophianopoulou V."/>
            <person name="Squina F.M."/>
            <person name="Sun H."/>
            <person name="Susca A."/>
            <person name="Todd R.B."/>
            <person name="Tsang A."/>
            <person name="Unkles S.E."/>
            <person name="van de Wiele N."/>
            <person name="van Rossen-Uffink D."/>
            <person name="Oliveira J.V."/>
            <person name="Vesth T.C."/>
            <person name="Visser J."/>
            <person name="Yu J.-H."/>
            <person name="Zhou M."/>
            <person name="Andersen M.R."/>
            <person name="Archer D.B."/>
            <person name="Baker S.E."/>
            <person name="Benoit I."/>
            <person name="Brakhage A.A."/>
            <person name="Braus G.H."/>
            <person name="Fischer R."/>
            <person name="Frisvad J.C."/>
            <person name="Goldman G.H."/>
            <person name="Houbraken J."/>
            <person name="Oakley B."/>
            <person name="Pocsi I."/>
            <person name="Scazzocchio C."/>
            <person name="Seiboth B."/>
            <person name="vanKuyk P.A."/>
            <person name="Wortman J."/>
            <person name="Dyer P.S."/>
            <person name="Grigoriev I.V."/>
        </authorList>
    </citation>
    <scope>NUCLEOTIDE SEQUENCE [LARGE SCALE GENOMIC DNA]</scope>
    <source>
        <strain evidence="3">DTO 134E9</strain>
    </source>
</reference>
<protein>
    <recommendedName>
        <fullName evidence="4">Amino acid transporter transmembrane domain-containing protein</fullName>
    </recommendedName>
</protein>
<evidence type="ECO:0000256" key="1">
    <source>
        <dbReference type="SAM" id="Phobius"/>
    </source>
</evidence>
<dbReference type="OrthoDB" id="40134at2759"/>
<dbReference type="VEuPathDB" id="FungiDB:ASPWEDRAFT_30439"/>
<dbReference type="AlphaFoldDB" id="A0A1L9REL6"/>
<dbReference type="RefSeq" id="XP_040687032.1">
    <property type="nucleotide sequence ID" value="XM_040833409.1"/>
</dbReference>
<organism evidence="2 3">
    <name type="scientific">Aspergillus wentii DTO 134E9</name>
    <dbReference type="NCBI Taxonomy" id="1073089"/>
    <lineage>
        <taxon>Eukaryota</taxon>
        <taxon>Fungi</taxon>
        <taxon>Dikarya</taxon>
        <taxon>Ascomycota</taxon>
        <taxon>Pezizomycotina</taxon>
        <taxon>Eurotiomycetes</taxon>
        <taxon>Eurotiomycetidae</taxon>
        <taxon>Eurotiales</taxon>
        <taxon>Aspergillaceae</taxon>
        <taxon>Aspergillus</taxon>
        <taxon>Aspergillus subgen. Cremei</taxon>
    </lineage>
</organism>
<keyword evidence="1" id="KW-1133">Transmembrane helix</keyword>